<feature type="region of interest" description="Disordered" evidence="3">
    <location>
        <begin position="1"/>
        <end position="42"/>
    </location>
</feature>
<feature type="coiled-coil region" evidence="2">
    <location>
        <begin position="531"/>
        <end position="565"/>
    </location>
</feature>
<reference evidence="5" key="1">
    <citation type="journal article" date="2021" name="Cell">
        <title>Tracing the genetic footprints of vertebrate landing in non-teleost ray-finned fishes.</title>
        <authorList>
            <person name="Bi X."/>
            <person name="Wang K."/>
            <person name="Yang L."/>
            <person name="Pan H."/>
            <person name="Jiang H."/>
            <person name="Wei Q."/>
            <person name="Fang M."/>
            <person name="Yu H."/>
            <person name="Zhu C."/>
            <person name="Cai Y."/>
            <person name="He Y."/>
            <person name="Gan X."/>
            <person name="Zeng H."/>
            <person name="Yu D."/>
            <person name="Zhu Y."/>
            <person name="Jiang H."/>
            <person name="Qiu Q."/>
            <person name="Yang H."/>
            <person name="Zhang Y.E."/>
            <person name="Wang W."/>
            <person name="Zhu M."/>
            <person name="He S."/>
            <person name="Zhang G."/>
        </authorList>
    </citation>
    <scope>NUCLEOTIDE SEQUENCE</scope>
    <source>
        <strain evidence="5">Allg_001</strain>
    </source>
</reference>
<feature type="non-terminal residue" evidence="5">
    <location>
        <position position="1"/>
    </location>
</feature>
<dbReference type="GO" id="GO:0005856">
    <property type="term" value="C:cytoskeleton"/>
    <property type="evidence" value="ECO:0007669"/>
    <property type="project" value="TreeGrafter"/>
</dbReference>
<evidence type="ECO:0000313" key="5">
    <source>
        <dbReference type="EMBL" id="MBN3320773.1"/>
    </source>
</evidence>
<dbReference type="PANTHER" id="PTHR32083">
    <property type="entry name" value="CILIA AND FLAGELLA-ASSOCIATED PROTEIN 58-RELATED"/>
    <property type="match status" value="1"/>
</dbReference>
<keyword evidence="6" id="KW-1185">Reference proteome</keyword>
<evidence type="ECO:0000259" key="4">
    <source>
        <dbReference type="Pfam" id="PF21771"/>
    </source>
</evidence>
<evidence type="ECO:0000256" key="3">
    <source>
        <dbReference type="SAM" id="MobiDB-lite"/>
    </source>
</evidence>
<keyword evidence="1 2" id="KW-0175">Coiled coil</keyword>
<organism evidence="5 6">
    <name type="scientific">Atractosteus spatula</name>
    <name type="common">Alligator gar</name>
    <name type="synonym">Lepisosteus spatula</name>
    <dbReference type="NCBI Taxonomy" id="7917"/>
    <lineage>
        <taxon>Eukaryota</taxon>
        <taxon>Metazoa</taxon>
        <taxon>Chordata</taxon>
        <taxon>Craniata</taxon>
        <taxon>Vertebrata</taxon>
        <taxon>Euteleostomi</taxon>
        <taxon>Actinopterygii</taxon>
        <taxon>Neopterygii</taxon>
        <taxon>Holostei</taxon>
        <taxon>Semionotiformes</taxon>
        <taxon>Lepisosteidae</taxon>
        <taxon>Atractosteus</taxon>
    </lineage>
</organism>
<dbReference type="Pfam" id="PF21771">
    <property type="entry name" value="CFAP58_CC"/>
    <property type="match status" value="1"/>
</dbReference>
<sequence length="953" mass="111857">MSHSEESSPPSEEEDESPEETPLSALAPRADLQEERPADVSASPAIQCLNELFSAGKIPGTRTAELKASYTLLHDTLKRTQESEIRLLQDAKRFTAQIERQRQDLEQAEQFPEGSDSEVSRMRQQLLKFYNDLKEVEDREDKLHYDLQCLREERAILEKEYETLPKPGELEKKTKVLKDSCEELRREIAQRRLEIKALKEDMETKQKQIQREQHELDEKKETIADCENELVQLHSIPGQLGKEIERINHKKMDLEKKKDEMEALVSELLAGKKQTEAQCRKVEEEKKEVMKELEGKREQLANTEQELSQLLKEQEMTKEKEATLMGERAVLDLNLRHASLEKKTQHDTLSRKLREKERQLRSLKKMELQLKLANDTLVHTQFLHEKVKSEMDALPKDDGSALERRKELQKEVEMLKRNLLQQQTLTVAEAHKVEQCLAEEQELIKDTHRYREELTHLICLAQIKADEREQKSRDFVKAEQRYNRIKQELRGKSLVIQEHKKQNQEVQTRLNIFAKMYDFIKNERNKCVFLIQTASQRAAEMREKLKILENEVEILRTNAVNKERLLQKSKLKHLHSHTLRDSLRNDISKVNWVQFEMKDKREEQKLNISKLTHMINHAEEALVQLRKKYESAVQNRNDRGVQLIEREEEVCIFYEKVNIQESLIRNGNMEIQAMEEEICFLKMLISEEARQLELLRKNLPSKRALEREVVTLQIQLSECQDRVLDLEKTLEDPETQNRTRVLEGKDPTPPELVKKIEQLEIRLAEREEQLLEKELVYEQVTRLSQRIRAKADNGKHDTLALAKKVNQLQSKIKETTRKMMAVVSELSMQQANTMALQEEIKMKENFLESCHRRLEQGLPPSEDMELEWLKTLREEKRHKIEAENRAKAVEEEDRHQLSSGVYTTAEARPNAYIPQEDALPLPRPYGALAPFKPSEPGTNMRHIRKPVPKPIEI</sequence>
<evidence type="ECO:0000313" key="6">
    <source>
        <dbReference type="Proteomes" id="UP000736164"/>
    </source>
</evidence>
<dbReference type="PANTHER" id="PTHR32083:SF34">
    <property type="entry name" value="COILED-COIL DOMAIN-CONTAINING PROTEIN 146"/>
    <property type="match status" value="1"/>
</dbReference>
<dbReference type="InterPro" id="IPR049270">
    <property type="entry name" value="CFAP58_CC"/>
</dbReference>
<feature type="coiled-coil region" evidence="2">
    <location>
        <begin position="601"/>
        <end position="635"/>
    </location>
</feature>
<feature type="coiled-coil region" evidence="2">
    <location>
        <begin position="181"/>
        <end position="320"/>
    </location>
</feature>
<evidence type="ECO:0000256" key="2">
    <source>
        <dbReference type="SAM" id="Coils"/>
    </source>
</evidence>
<accession>A0A8J7NYN3</accession>
<comment type="caution">
    <text evidence="5">The sequence shown here is derived from an EMBL/GenBank/DDBJ whole genome shotgun (WGS) entry which is preliminary data.</text>
</comment>
<dbReference type="EMBL" id="JAAWVO010052497">
    <property type="protein sequence ID" value="MBN3320773.1"/>
    <property type="molecule type" value="Genomic_DNA"/>
</dbReference>
<feature type="coiled-coil region" evidence="2">
    <location>
        <begin position="88"/>
        <end position="153"/>
    </location>
</feature>
<feature type="non-terminal residue" evidence="5">
    <location>
        <position position="953"/>
    </location>
</feature>
<dbReference type="Proteomes" id="UP000736164">
    <property type="component" value="Unassembled WGS sequence"/>
</dbReference>
<proteinExistence type="predicted"/>
<evidence type="ECO:0000256" key="1">
    <source>
        <dbReference type="ARBA" id="ARBA00023054"/>
    </source>
</evidence>
<protein>
    <submittedName>
        <fullName evidence="5">CC146 protein</fullName>
    </submittedName>
</protein>
<name>A0A8J7NYN3_ATRSP</name>
<feature type="domain" description="Cilia- and flagella-associated protein 58 central coiled coil" evidence="4">
    <location>
        <begin position="406"/>
        <end position="690"/>
    </location>
</feature>
<feature type="region of interest" description="Disordered" evidence="3">
    <location>
        <begin position="924"/>
        <end position="953"/>
    </location>
</feature>
<feature type="coiled-coil region" evidence="2">
    <location>
        <begin position="346"/>
        <end position="376"/>
    </location>
</feature>
<dbReference type="AlphaFoldDB" id="A0A8J7NYN3"/>
<gene>
    <name evidence="5" type="primary">Ccdc146</name>
    <name evidence="5" type="ORF">GTO95_0018694</name>
</gene>